<dbReference type="InterPro" id="IPR000290">
    <property type="entry name" value="Colicin_pyocin"/>
</dbReference>
<dbReference type="Gene3D" id="1.10.1200.20">
    <property type="entry name" value="Colicin E immunity protein"/>
    <property type="match status" value="1"/>
</dbReference>
<dbReference type="EMBL" id="BOPF01000002">
    <property type="protein sequence ID" value="GIJ43464.1"/>
    <property type="molecule type" value="Genomic_DNA"/>
</dbReference>
<dbReference type="Pfam" id="PF01320">
    <property type="entry name" value="Colicin_Pyocin"/>
    <property type="match status" value="1"/>
</dbReference>
<accession>A0A8J4DMJ8</accession>
<sequence>MELRPALTPPAVTPARVAALAETITRIAALLADGLPADAELAAFRADTGHVYTAEEFLASAHAREVAEFAREVARPAWLRVPDITRDELVEIVRRVQDGGGDAEFYLRLLEANVVHPRVADLIFYPADDDDSPERVVDEALRYRPIEL</sequence>
<keyword evidence="4" id="KW-1185">Reference proteome</keyword>
<protein>
    <submittedName>
        <fullName evidence="3">Uncharacterized protein</fullName>
    </submittedName>
</protein>
<dbReference type="SUPFAM" id="SSF47345">
    <property type="entry name" value="Colicin E immunity proteins"/>
    <property type="match status" value="1"/>
</dbReference>
<evidence type="ECO:0000313" key="3">
    <source>
        <dbReference type="EMBL" id="GIJ43464.1"/>
    </source>
</evidence>
<comment type="caution">
    <text evidence="3">The sequence shown here is derived from an EMBL/GenBank/DDBJ whole genome shotgun (WGS) entry which is preliminary data.</text>
</comment>
<name>A0A8J4DMJ8_9ACTN</name>
<gene>
    <name evidence="3" type="ORF">Val02_03500</name>
</gene>
<dbReference type="InterPro" id="IPR035900">
    <property type="entry name" value="Colicin_E_sf"/>
</dbReference>
<reference evidence="3" key="1">
    <citation type="submission" date="2021-01" db="EMBL/GenBank/DDBJ databases">
        <title>Whole genome shotgun sequence of Virgisporangium aliadipatigenens NBRC 105644.</title>
        <authorList>
            <person name="Komaki H."/>
            <person name="Tamura T."/>
        </authorList>
    </citation>
    <scope>NUCLEOTIDE SEQUENCE</scope>
    <source>
        <strain evidence="3">NBRC 105644</strain>
    </source>
</reference>
<comment type="similarity">
    <text evidence="1">Belongs to the colicins ColE2/ColE8/ColE9 and pyocins S1/S2 family.</text>
</comment>
<evidence type="ECO:0000256" key="1">
    <source>
        <dbReference type="ARBA" id="ARBA00009346"/>
    </source>
</evidence>
<dbReference type="RefSeq" id="WP_203897037.1">
    <property type="nucleotide sequence ID" value="NZ_BOPF01000002.1"/>
</dbReference>
<evidence type="ECO:0000313" key="4">
    <source>
        <dbReference type="Proteomes" id="UP000619260"/>
    </source>
</evidence>
<dbReference type="GO" id="GO:0030153">
    <property type="term" value="P:bacteriocin immunity"/>
    <property type="evidence" value="ECO:0007669"/>
    <property type="project" value="UniProtKB-KW"/>
</dbReference>
<dbReference type="Proteomes" id="UP000619260">
    <property type="component" value="Unassembled WGS sequence"/>
</dbReference>
<dbReference type="GO" id="GO:0015643">
    <property type="term" value="F:toxic substance binding"/>
    <property type="evidence" value="ECO:0007669"/>
    <property type="project" value="InterPro"/>
</dbReference>
<evidence type="ECO:0000256" key="2">
    <source>
        <dbReference type="ARBA" id="ARBA00023025"/>
    </source>
</evidence>
<keyword evidence="2" id="KW-0079">Bacteriocin immunity</keyword>
<dbReference type="AlphaFoldDB" id="A0A8J4DMJ8"/>
<organism evidence="3 4">
    <name type="scientific">Virgisporangium aliadipatigenens</name>
    <dbReference type="NCBI Taxonomy" id="741659"/>
    <lineage>
        <taxon>Bacteria</taxon>
        <taxon>Bacillati</taxon>
        <taxon>Actinomycetota</taxon>
        <taxon>Actinomycetes</taxon>
        <taxon>Micromonosporales</taxon>
        <taxon>Micromonosporaceae</taxon>
        <taxon>Virgisporangium</taxon>
    </lineage>
</organism>
<proteinExistence type="inferred from homology"/>